<dbReference type="RefSeq" id="WP_091086101.1">
    <property type="nucleotide sequence ID" value="NZ_FNRD01000003.1"/>
</dbReference>
<feature type="chain" id="PRO_5011662110" description="DUF4382 domain-containing protein" evidence="1">
    <location>
        <begin position="26"/>
        <end position="259"/>
    </location>
</feature>
<keyword evidence="1" id="KW-0732">Signal</keyword>
<evidence type="ECO:0000259" key="2">
    <source>
        <dbReference type="Pfam" id="PF14321"/>
    </source>
</evidence>
<keyword evidence="4" id="KW-1185">Reference proteome</keyword>
<dbReference type="AlphaFoldDB" id="A0A1H3ZWY1"/>
<dbReference type="GO" id="GO:0030246">
    <property type="term" value="F:carbohydrate binding"/>
    <property type="evidence" value="ECO:0007669"/>
    <property type="project" value="InterPro"/>
</dbReference>
<proteinExistence type="predicted"/>
<feature type="domain" description="DUF4382" evidence="2">
    <location>
        <begin position="32"/>
        <end position="164"/>
    </location>
</feature>
<dbReference type="InterPro" id="IPR025491">
    <property type="entry name" value="DUF4382"/>
</dbReference>
<protein>
    <recommendedName>
        <fullName evidence="2">DUF4382 domain-containing protein</fullName>
    </recommendedName>
</protein>
<sequence>MKKLNVILSLIMFGFLLNSCNNDNAQASYPYSVSMTDAPGPYQQVNVDVIGVEIKGEGSESITLNVIPGIYDLLKLSNGVEKLIATDTLEISKISQIRLILGTRNTVVLDGITYPLSTPSAEQSGLKLQVHQTLQEGIMYHVLLDFDANKSIVKLGNGGYKLKPVIRTVETAISGAIKGTITPIGALAVATATNLVTLETYSTNVNVEGKFLVMGLPAGKYSLTITPDITIVPALKEVKVDNIDVEIGQTKIIAAISLL</sequence>
<evidence type="ECO:0000313" key="3">
    <source>
        <dbReference type="EMBL" id="SEA27814.1"/>
    </source>
</evidence>
<name>A0A1H3ZWY1_9FLAO</name>
<feature type="signal peptide" evidence="1">
    <location>
        <begin position="1"/>
        <end position="25"/>
    </location>
</feature>
<dbReference type="EMBL" id="FNRD01000003">
    <property type="protein sequence ID" value="SEA27814.1"/>
    <property type="molecule type" value="Genomic_DNA"/>
</dbReference>
<dbReference type="OrthoDB" id="2111471at2"/>
<reference evidence="4" key="1">
    <citation type="submission" date="2016-10" db="EMBL/GenBank/DDBJ databases">
        <authorList>
            <person name="Varghese N."/>
            <person name="Submissions S."/>
        </authorList>
    </citation>
    <scope>NUCLEOTIDE SEQUENCE [LARGE SCALE GENOMIC DNA]</scope>
    <source>
        <strain evidence="4">DSM 22376</strain>
    </source>
</reference>
<dbReference type="Gene3D" id="2.60.40.1120">
    <property type="entry name" value="Carboxypeptidase-like, regulatory domain"/>
    <property type="match status" value="1"/>
</dbReference>
<dbReference type="Pfam" id="PF14321">
    <property type="entry name" value="DUF4382"/>
    <property type="match status" value="1"/>
</dbReference>
<dbReference type="Proteomes" id="UP000198951">
    <property type="component" value="Unassembled WGS sequence"/>
</dbReference>
<dbReference type="SUPFAM" id="SSF49452">
    <property type="entry name" value="Starch-binding domain-like"/>
    <property type="match status" value="1"/>
</dbReference>
<accession>A0A1H3ZWY1</accession>
<evidence type="ECO:0000256" key="1">
    <source>
        <dbReference type="SAM" id="SignalP"/>
    </source>
</evidence>
<evidence type="ECO:0000313" key="4">
    <source>
        <dbReference type="Proteomes" id="UP000198951"/>
    </source>
</evidence>
<organism evidence="3 4">
    <name type="scientific">Flavobacterium gillisiae</name>
    <dbReference type="NCBI Taxonomy" id="150146"/>
    <lineage>
        <taxon>Bacteria</taxon>
        <taxon>Pseudomonadati</taxon>
        <taxon>Bacteroidota</taxon>
        <taxon>Flavobacteriia</taxon>
        <taxon>Flavobacteriales</taxon>
        <taxon>Flavobacteriaceae</taxon>
        <taxon>Flavobacterium</taxon>
    </lineage>
</organism>
<gene>
    <name evidence="3" type="ORF">SAMN05443667_10392</name>
</gene>
<dbReference type="STRING" id="150146.SAMN05443667_10392"/>
<dbReference type="InterPro" id="IPR013784">
    <property type="entry name" value="Carb-bd-like_fold"/>
</dbReference>